<evidence type="ECO:0000313" key="2">
    <source>
        <dbReference type="Proteomes" id="UP000001075"/>
    </source>
</evidence>
<sequence length="55" mass="5970">MVAHVCNSYAWKADCALKSSLSYIAGIKRIKQTWSDGSVGQCACAICRTNTEVET</sequence>
<dbReference type="Proteomes" id="UP000001075">
    <property type="component" value="Unassembled WGS sequence"/>
</dbReference>
<accession>G3I2N5</accession>
<name>G3I2N5_CRIGR</name>
<organism evidence="1 2">
    <name type="scientific">Cricetulus griseus</name>
    <name type="common">Chinese hamster</name>
    <name type="synonym">Cricetulus barabensis griseus</name>
    <dbReference type="NCBI Taxonomy" id="10029"/>
    <lineage>
        <taxon>Eukaryota</taxon>
        <taxon>Metazoa</taxon>
        <taxon>Chordata</taxon>
        <taxon>Craniata</taxon>
        <taxon>Vertebrata</taxon>
        <taxon>Euteleostomi</taxon>
        <taxon>Mammalia</taxon>
        <taxon>Eutheria</taxon>
        <taxon>Euarchontoglires</taxon>
        <taxon>Glires</taxon>
        <taxon>Rodentia</taxon>
        <taxon>Myomorpha</taxon>
        <taxon>Muroidea</taxon>
        <taxon>Cricetidae</taxon>
        <taxon>Cricetinae</taxon>
        <taxon>Cricetulus</taxon>
    </lineage>
</organism>
<dbReference type="EMBL" id="JH001140">
    <property type="protein sequence ID" value="EGW12752.1"/>
    <property type="molecule type" value="Genomic_DNA"/>
</dbReference>
<protein>
    <submittedName>
        <fullName evidence="1">Uncharacterized protein</fullName>
    </submittedName>
</protein>
<evidence type="ECO:0000313" key="1">
    <source>
        <dbReference type="EMBL" id="EGW12752.1"/>
    </source>
</evidence>
<proteinExistence type="predicted"/>
<gene>
    <name evidence="1" type="ORF">I79_017675</name>
</gene>
<dbReference type="AlphaFoldDB" id="G3I2N5"/>
<reference evidence="2" key="1">
    <citation type="journal article" date="2011" name="Nat. Biotechnol.">
        <title>The genomic sequence of the Chinese hamster ovary (CHO)-K1 cell line.</title>
        <authorList>
            <person name="Xu X."/>
            <person name="Nagarajan H."/>
            <person name="Lewis N.E."/>
            <person name="Pan S."/>
            <person name="Cai Z."/>
            <person name="Liu X."/>
            <person name="Chen W."/>
            <person name="Xie M."/>
            <person name="Wang W."/>
            <person name="Hammond S."/>
            <person name="Andersen M.R."/>
            <person name="Neff N."/>
            <person name="Passarelli B."/>
            <person name="Koh W."/>
            <person name="Fan H.C."/>
            <person name="Wang J."/>
            <person name="Gui Y."/>
            <person name="Lee K.H."/>
            <person name="Betenbaugh M.J."/>
            <person name="Quake S.R."/>
            <person name="Famili I."/>
            <person name="Palsson B.O."/>
            <person name="Wang J."/>
        </authorList>
    </citation>
    <scope>NUCLEOTIDE SEQUENCE [LARGE SCALE GENOMIC DNA]</scope>
    <source>
        <strain evidence="2">CHO K1 cell line</strain>
    </source>
</reference>
<dbReference type="InParanoid" id="G3I2N5"/>